<accession>A0A0N1NXA5</accession>
<feature type="region of interest" description="Disordered" evidence="1">
    <location>
        <begin position="120"/>
        <end position="153"/>
    </location>
</feature>
<dbReference type="STRING" id="1664694.A0A0N1NXA5"/>
<name>A0A0N1NXA5_9EURO</name>
<dbReference type="AlphaFoldDB" id="A0A0N1NXA5"/>
<dbReference type="Gene3D" id="3.40.50.300">
    <property type="entry name" value="P-loop containing nucleotide triphosphate hydrolases"/>
    <property type="match status" value="2"/>
</dbReference>
<dbReference type="SUPFAM" id="SSF52540">
    <property type="entry name" value="P-loop containing nucleoside triphosphate hydrolases"/>
    <property type="match status" value="1"/>
</dbReference>
<evidence type="ECO:0000256" key="1">
    <source>
        <dbReference type="SAM" id="MobiDB-lite"/>
    </source>
</evidence>
<keyword evidence="3" id="KW-1185">Reference proteome</keyword>
<dbReference type="InterPro" id="IPR027417">
    <property type="entry name" value="P-loop_NTPase"/>
</dbReference>
<dbReference type="RefSeq" id="XP_017996986.1">
    <property type="nucleotide sequence ID" value="XM_018143667.1"/>
</dbReference>
<keyword evidence="2" id="KW-0418">Kinase</keyword>
<feature type="compositionally biased region" description="Basic and acidic residues" evidence="1">
    <location>
        <begin position="227"/>
        <end position="237"/>
    </location>
</feature>
<comment type="caution">
    <text evidence="2">The sequence shown here is derived from an EMBL/GenBank/DDBJ whole genome shotgun (WGS) entry which is preliminary data.</text>
</comment>
<evidence type="ECO:0000313" key="2">
    <source>
        <dbReference type="EMBL" id="KPI37023.1"/>
    </source>
</evidence>
<dbReference type="VEuPathDB" id="FungiDB:AB675_3601"/>
<reference evidence="2 3" key="1">
    <citation type="submission" date="2015-06" db="EMBL/GenBank/DDBJ databases">
        <title>Draft genome of the ant-associated black yeast Phialophora attae CBS 131958.</title>
        <authorList>
            <person name="Moreno L.F."/>
            <person name="Stielow B.J."/>
            <person name="de Hoog S."/>
            <person name="Vicente V.A."/>
            <person name="Weiss V.A."/>
            <person name="de Vries M."/>
            <person name="Cruz L.M."/>
            <person name="Souza E.M."/>
        </authorList>
    </citation>
    <scope>NUCLEOTIDE SEQUENCE [LARGE SCALE GENOMIC DNA]</scope>
    <source>
        <strain evidence="2 3">CBS 131958</strain>
    </source>
</reference>
<organism evidence="2 3">
    <name type="scientific">Cyphellophora attinorum</name>
    <dbReference type="NCBI Taxonomy" id="1664694"/>
    <lineage>
        <taxon>Eukaryota</taxon>
        <taxon>Fungi</taxon>
        <taxon>Dikarya</taxon>
        <taxon>Ascomycota</taxon>
        <taxon>Pezizomycotina</taxon>
        <taxon>Eurotiomycetes</taxon>
        <taxon>Chaetothyriomycetidae</taxon>
        <taxon>Chaetothyriales</taxon>
        <taxon>Cyphellophoraceae</taxon>
        <taxon>Cyphellophora</taxon>
    </lineage>
</organism>
<dbReference type="Proteomes" id="UP000038010">
    <property type="component" value="Unassembled WGS sequence"/>
</dbReference>
<dbReference type="EMBL" id="LFJN01000026">
    <property type="protein sequence ID" value="KPI37023.1"/>
    <property type="molecule type" value="Genomic_DNA"/>
</dbReference>
<dbReference type="PANTHER" id="PTHR10285">
    <property type="entry name" value="URIDINE KINASE"/>
    <property type="match status" value="1"/>
</dbReference>
<evidence type="ECO:0000313" key="3">
    <source>
        <dbReference type="Proteomes" id="UP000038010"/>
    </source>
</evidence>
<dbReference type="GeneID" id="28735547"/>
<protein>
    <submittedName>
        <fullName evidence="2">Putative uridine kinase</fullName>
    </submittedName>
</protein>
<proteinExistence type="predicted"/>
<dbReference type="OrthoDB" id="6362633at2759"/>
<dbReference type="GO" id="GO:0016301">
    <property type="term" value="F:kinase activity"/>
    <property type="evidence" value="ECO:0007669"/>
    <property type="project" value="UniProtKB-KW"/>
</dbReference>
<keyword evidence="2" id="KW-0808">Transferase</keyword>
<feature type="compositionally biased region" description="Low complexity" evidence="1">
    <location>
        <begin position="144"/>
        <end position="153"/>
    </location>
</feature>
<gene>
    <name evidence="2" type="ORF">AB675_3601</name>
</gene>
<sequence length="267" mass="28778">MDDTVAYLADKAWGLYKRLEPSQRLLIAVAGIPGSGKTTLAASVANKVNARYQQSSSKPDDVALVIPLDGYHLTRKQLSLMPNSEEAHFRRGAAFTFDGEGYLALVKALREPLGSGKTVHAPSFDHAVKDPVENDIPIPPSAESSSSRGSMSRSLGRLAEARVAKRNFAAGLSPSLEAALSRTKKNDMRNAEDVLENRVGGGLIREVIGSVEDDAWKSEGLKRVEKDLEDDRHRGDQSDQVTDKPPMVGERGRMDSIAELVAAGAGM</sequence>
<feature type="region of interest" description="Disordered" evidence="1">
    <location>
        <begin position="227"/>
        <end position="254"/>
    </location>
</feature>